<reference evidence="2" key="1">
    <citation type="journal article" date="2021" name="bioRxiv">
        <title>Whole Genome Assembly and Annotation of Northern Wild Rice, Zizania palustris L., Supports a Whole Genome Duplication in the Zizania Genus.</title>
        <authorList>
            <person name="Haas M."/>
            <person name="Kono T."/>
            <person name="Macchietto M."/>
            <person name="Millas R."/>
            <person name="McGilp L."/>
            <person name="Shao M."/>
            <person name="Duquette J."/>
            <person name="Hirsch C.N."/>
            <person name="Kimball J."/>
        </authorList>
    </citation>
    <scope>NUCLEOTIDE SEQUENCE</scope>
    <source>
        <tissue evidence="2">Fresh leaf tissue</tissue>
    </source>
</reference>
<evidence type="ECO:0000256" key="1">
    <source>
        <dbReference type="SAM" id="MobiDB-lite"/>
    </source>
</evidence>
<dbReference type="AlphaFoldDB" id="A0A8J5VQP5"/>
<proteinExistence type="predicted"/>
<name>A0A8J5VQP5_ZIZPA</name>
<keyword evidence="3" id="KW-1185">Reference proteome</keyword>
<evidence type="ECO:0000313" key="2">
    <source>
        <dbReference type="EMBL" id="KAG8076830.1"/>
    </source>
</evidence>
<feature type="region of interest" description="Disordered" evidence="1">
    <location>
        <begin position="41"/>
        <end position="60"/>
    </location>
</feature>
<gene>
    <name evidence="2" type="ORF">GUJ93_ZPchr0006g41588</name>
</gene>
<organism evidence="2 3">
    <name type="scientific">Zizania palustris</name>
    <name type="common">Northern wild rice</name>
    <dbReference type="NCBI Taxonomy" id="103762"/>
    <lineage>
        <taxon>Eukaryota</taxon>
        <taxon>Viridiplantae</taxon>
        <taxon>Streptophyta</taxon>
        <taxon>Embryophyta</taxon>
        <taxon>Tracheophyta</taxon>
        <taxon>Spermatophyta</taxon>
        <taxon>Magnoliopsida</taxon>
        <taxon>Liliopsida</taxon>
        <taxon>Poales</taxon>
        <taxon>Poaceae</taxon>
        <taxon>BOP clade</taxon>
        <taxon>Oryzoideae</taxon>
        <taxon>Oryzeae</taxon>
        <taxon>Zizaniinae</taxon>
        <taxon>Zizania</taxon>
    </lineage>
</organism>
<dbReference type="Proteomes" id="UP000729402">
    <property type="component" value="Unassembled WGS sequence"/>
</dbReference>
<comment type="caution">
    <text evidence="2">The sequence shown here is derived from an EMBL/GenBank/DDBJ whole genome shotgun (WGS) entry which is preliminary data.</text>
</comment>
<accession>A0A8J5VQP5</accession>
<reference evidence="2" key="2">
    <citation type="submission" date="2021-02" db="EMBL/GenBank/DDBJ databases">
        <authorList>
            <person name="Kimball J.A."/>
            <person name="Haas M.W."/>
            <person name="Macchietto M."/>
            <person name="Kono T."/>
            <person name="Duquette J."/>
            <person name="Shao M."/>
        </authorList>
    </citation>
    <scope>NUCLEOTIDE SEQUENCE</scope>
    <source>
        <tissue evidence="2">Fresh leaf tissue</tissue>
    </source>
</reference>
<dbReference type="EMBL" id="JAAALK010000283">
    <property type="protein sequence ID" value="KAG8076830.1"/>
    <property type="molecule type" value="Genomic_DNA"/>
</dbReference>
<sequence>MIERLFQGGRGHTISDIASKPFYVAVPSVVQTIRPLGTSEATDRFATGEPGSSGRLDARGAGSSVTVAAKGVRVGPRVEVRQVKAESAQRWLRVKVLRDKVLGGEALRRYSGWSDFGVWWIKSSAEARHSKCAPEGDIRRCPTKVSEVEAHRRHGPGEARRGVCSGRDTTTKCSWNASCGGLGRRRDFEWWNSEGGASEGGRLRSKASSVARLSCGTLACMASVHGLTEFELRVAAKPWWSTPEVLVRRPKGFEGFG</sequence>
<evidence type="ECO:0000313" key="3">
    <source>
        <dbReference type="Proteomes" id="UP000729402"/>
    </source>
</evidence>
<protein>
    <submittedName>
        <fullName evidence="2">Uncharacterized protein</fullName>
    </submittedName>
</protein>